<dbReference type="InterPro" id="IPR036680">
    <property type="entry name" value="SPOR-like_sf"/>
</dbReference>
<protein>
    <submittedName>
        <fullName evidence="2">SPOR domain-containing protein</fullName>
    </submittedName>
</protein>
<dbReference type="Pfam" id="PF05036">
    <property type="entry name" value="SPOR"/>
    <property type="match status" value="1"/>
</dbReference>
<dbReference type="EMBL" id="JBHTCO010000005">
    <property type="protein sequence ID" value="MFC7392729.1"/>
    <property type="molecule type" value="Genomic_DNA"/>
</dbReference>
<organism evidence="2 3">
    <name type="scientific">Scopulibacillus cellulosilyticus</name>
    <dbReference type="NCBI Taxonomy" id="2665665"/>
    <lineage>
        <taxon>Bacteria</taxon>
        <taxon>Bacillati</taxon>
        <taxon>Bacillota</taxon>
        <taxon>Bacilli</taxon>
        <taxon>Bacillales</taxon>
        <taxon>Sporolactobacillaceae</taxon>
        <taxon>Scopulibacillus</taxon>
    </lineage>
</organism>
<dbReference type="Pfam" id="PF01832">
    <property type="entry name" value="Glucosaminidase"/>
    <property type="match status" value="1"/>
</dbReference>
<comment type="caution">
    <text evidence="2">The sequence shown here is derived from an EMBL/GenBank/DDBJ whole genome shotgun (WGS) entry which is preliminary data.</text>
</comment>
<name>A0ABW2PUC9_9BACL</name>
<reference evidence="3" key="1">
    <citation type="journal article" date="2019" name="Int. J. Syst. Evol. Microbiol.">
        <title>The Global Catalogue of Microorganisms (GCM) 10K type strain sequencing project: providing services to taxonomists for standard genome sequencing and annotation.</title>
        <authorList>
            <consortium name="The Broad Institute Genomics Platform"/>
            <consortium name="The Broad Institute Genome Sequencing Center for Infectious Disease"/>
            <person name="Wu L."/>
            <person name="Ma J."/>
        </authorList>
    </citation>
    <scope>NUCLEOTIDE SEQUENCE [LARGE SCALE GENOMIC DNA]</scope>
    <source>
        <strain evidence="3">CGMCC 1.16305</strain>
    </source>
</reference>
<evidence type="ECO:0000313" key="2">
    <source>
        <dbReference type="EMBL" id="MFC7392729.1"/>
    </source>
</evidence>
<dbReference type="Gene3D" id="3.30.70.1070">
    <property type="entry name" value="Sporulation related repeat"/>
    <property type="match status" value="1"/>
</dbReference>
<feature type="domain" description="SPOR" evidence="1">
    <location>
        <begin position="12"/>
        <end position="90"/>
    </location>
</feature>
<dbReference type="InterPro" id="IPR007730">
    <property type="entry name" value="SPOR-like_dom"/>
</dbReference>
<evidence type="ECO:0000259" key="1">
    <source>
        <dbReference type="PROSITE" id="PS51724"/>
    </source>
</evidence>
<gene>
    <name evidence="2" type="ORF">ACFQRG_06990</name>
</gene>
<dbReference type="RefSeq" id="WP_380965143.1">
    <property type="nucleotide sequence ID" value="NZ_JBHTCO010000005.1"/>
</dbReference>
<dbReference type="Proteomes" id="UP001596505">
    <property type="component" value="Unassembled WGS sequence"/>
</dbReference>
<dbReference type="SUPFAM" id="SSF110997">
    <property type="entry name" value="Sporulation related repeat"/>
    <property type="match status" value="1"/>
</dbReference>
<evidence type="ECO:0000313" key="3">
    <source>
        <dbReference type="Proteomes" id="UP001596505"/>
    </source>
</evidence>
<sequence>MNILDINAGQGDSEKEIYRVICGSFADRKNAEARDLLLKSYKVSSFITSTKINGKTYYRVQTGAFTNKENAEQQVKMLEGYGLDAFIITAQPENVDKPSGKQPKEELTIRGTHVLLPEHLNAFVRSVNEKAPLLGRYYIEFGYDYGIRGDVAFAQAILETNYFRFTGDVSPDQNNFAGLGATGGGAKGASFATPKEGVLAHLQHLYAYAALDAPPDKYPIYDPRFDMVKRGSAVTWTELNGKWAVPGDQYGQHIIDIYIRMLTYTENLLEQQQKLIKQTINEIKN</sequence>
<dbReference type="InterPro" id="IPR002901">
    <property type="entry name" value="MGlyc_endo_b_GlcNAc-like_dom"/>
</dbReference>
<proteinExistence type="predicted"/>
<dbReference type="PROSITE" id="PS51724">
    <property type="entry name" value="SPOR"/>
    <property type="match status" value="1"/>
</dbReference>
<accession>A0ABW2PUC9</accession>
<keyword evidence="3" id="KW-1185">Reference proteome</keyword>